<evidence type="ECO:0000313" key="10">
    <source>
        <dbReference type="Proteomes" id="UP000253941"/>
    </source>
</evidence>
<feature type="binding site" evidence="7">
    <location>
        <position position="138"/>
    </location>
    <ligand>
        <name>phosphoenolpyruvate</name>
        <dbReference type="ChEBI" id="CHEBI:58702"/>
    </ligand>
</feature>
<feature type="binding site" evidence="7">
    <location>
        <position position="39"/>
    </location>
    <ligand>
        <name>3-phosphoshikimate</name>
        <dbReference type="ChEBI" id="CHEBI:145989"/>
    </ligand>
</feature>
<dbReference type="InterPro" id="IPR006264">
    <property type="entry name" value="EPSP_synthase"/>
</dbReference>
<feature type="binding site" evidence="7">
    <location>
        <position position="354"/>
    </location>
    <ligand>
        <name>3-phosphoshikimate</name>
        <dbReference type="ChEBI" id="CHEBI:145989"/>
    </ligand>
</feature>
<evidence type="ECO:0000256" key="6">
    <source>
        <dbReference type="ARBA" id="ARBA00044633"/>
    </source>
</evidence>
<dbReference type="EC" id="2.5.1.19" evidence="7"/>
<comment type="pathway">
    <text evidence="1 7">Metabolic intermediate biosynthesis; chorismate biosynthesis; chorismate from D-erythrose 4-phosphate and phosphoenolpyruvate: step 6/7.</text>
</comment>
<dbReference type="InterPro" id="IPR001986">
    <property type="entry name" value="Enolpyruvate_Tfrase_dom"/>
</dbReference>
<dbReference type="SUPFAM" id="SSF55205">
    <property type="entry name" value="EPT/RTPC-like"/>
    <property type="match status" value="1"/>
</dbReference>
<dbReference type="UniPathway" id="UPA00053">
    <property type="reaction ID" value="UER00089"/>
</dbReference>
<reference evidence="9 10" key="1">
    <citation type="submission" date="2018-07" db="EMBL/GenBank/DDBJ databases">
        <title>Venubactetium sediminum gen. nov., sp. nov., isolated from a marine solar saltern.</title>
        <authorList>
            <person name="Wang S."/>
        </authorList>
    </citation>
    <scope>NUCLEOTIDE SEQUENCE [LARGE SCALE GENOMIC DNA]</scope>
    <source>
        <strain evidence="9 10">WD2A32</strain>
    </source>
</reference>
<comment type="caution">
    <text evidence="9">The sequence shown here is derived from an EMBL/GenBank/DDBJ whole genome shotgun (WGS) entry which is preliminary data.</text>
</comment>
<proteinExistence type="inferred from homology"/>
<dbReference type="Pfam" id="PF00275">
    <property type="entry name" value="EPSP_synthase"/>
    <property type="match status" value="1"/>
</dbReference>
<dbReference type="PIRSF" id="PIRSF000505">
    <property type="entry name" value="EPSPS"/>
    <property type="match status" value="1"/>
</dbReference>
<comment type="subcellular location">
    <subcellularLocation>
        <location evidence="7">Cytoplasm</location>
    </subcellularLocation>
</comment>
<feature type="binding site" evidence="7">
    <location>
        <position position="362"/>
    </location>
    <ligand>
        <name>phosphoenolpyruvate</name>
        <dbReference type="ChEBI" id="CHEBI:58702"/>
    </ligand>
</feature>
<dbReference type="HAMAP" id="MF_00210">
    <property type="entry name" value="EPSP_synth"/>
    <property type="match status" value="1"/>
</dbReference>
<evidence type="ECO:0000256" key="5">
    <source>
        <dbReference type="ARBA" id="ARBA00023141"/>
    </source>
</evidence>
<comment type="similarity">
    <text evidence="2 7">Belongs to the EPSP synthase family.</text>
</comment>
<dbReference type="GO" id="GO:0009423">
    <property type="term" value="P:chorismate biosynthetic process"/>
    <property type="evidence" value="ECO:0007669"/>
    <property type="project" value="UniProtKB-UniRule"/>
</dbReference>
<dbReference type="PANTHER" id="PTHR21090">
    <property type="entry name" value="AROM/DEHYDROQUINATE SYNTHASE"/>
    <property type="match status" value="1"/>
</dbReference>
<dbReference type="GO" id="GO:0005737">
    <property type="term" value="C:cytoplasm"/>
    <property type="evidence" value="ECO:0007669"/>
    <property type="project" value="UniProtKB-SubCell"/>
</dbReference>
<name>A0A369TDM8_9PROT</name>
<feature type="binding site" evidence="7">
    <location>
        <position position="358"/>
    </location>
    <ligand>
        <name>3-phosphoshikimate</name>
        <dbReference type="ChEBI" id="CHEBI:145989"/>
    </ligand>
</feature>
<feature type="domain" description="Enolpyruvate transferase" evidence="8">
    <location>
        <begin position="33"/>
        <end position="436"/>
    </location>
</feature>
<keyword evidence="3 7" id="KW-0028">Amino-acid biosynthesis</keyword>
<accession>A0A369TDM8</accession>
<dbReference type="AlphaFoldDB" id="A0A369TDM8"/>
<keyword evidence="7" id="KW-0963">Cytoplasm</keyword>
<dbReference type="GO" id="GO:0003866">
    <property type="term" value="F:3-phosphoshikimate 1-carboxyvinyltransferase activity"/>
    <property type="evidence" value="ECO:0007669"/>
    <property type="project" value="UniProtKB-UniRule"/>
</dbReference>
<feature type="binding site" evidence="7">
    <location>
        <position position="331"/>
    </location>
    <ligand>
        <name>3-phosphoshikimate</name>
        <dbReference type="ChEBI" id="CHEBI:145989"/>
    </ligand>
</feature>
<evidence type="ECO:0000259" key="8">
    <source>
        <dbReference type="Pfam" id="PF00275"/>
    </source>
</evidence>
<dbReference type="CDD" id="cd01556">
    <property type="entry name" value="EPSP_synthase"/>
    <property type="match status" value="1"/>
</dbReference>
<dbReference type="PANTHER" id="PTHR21090:SF5">
    <property type="entry name" value="PENTAFUNCTIONAL AROM POLYPEPTIDE"/>
    <property type="match status" value="1"/>
</dbReference>
<feature type="binding site" evidence="7">
    <location>
        <position position="38"/>
    </location>
    <ligand>
        <name>3-phosphoshikimate</name>
        <dbReference type="ChEBI" id="CHEBI:145989"/>
    </ligand>
</feature>
<feature type="binding site" evidence="7">
    <location>
        <position position="186"/>
    </location>
    <ligand>
        <name>3-phosphoshikimate</name>
        <dbReference type="ChEBI" id="CHEBI:145989"/>
    </ligand>
</feature>
<feature type="binding site" evidence="7">
    <location>
        <position position="404"/>
    </location>
    <ligand>
        <name>phosphoenolpyruvate</name>
        <dbReference type="ChEBI" id="CHEBI:58702"/>
    </ligand>
</feature>
<dbReference type="InterPro" id="IPR013792">
    <property type="entry name" value="RNA3'P_cycl/enolpyr_Trfase_a/b"/>
</dbReference>
<dbReference type="InterPro" id="IPR036968">
    <property type="entry name" value="Enolpyruvate_Tfrase_sf"/>
</dbReference>
<evidence type="ECO:0000313" key="9">
    <source>
        <dbReference type="EMBL" id="RDD63380.1"/>
    </source>
</evidence>
<feature type="binding site" evidence="7">
    <location>
        <position position="215"/>
    </location>
    <ligand>
        <name>3-phosphoshikimate</name>
        <dbReference type="ChEBI" id="CHEBI:145989"/>
    </ligand>
</feature>
<keyword evidence="5 7" id="KW-0057">Aromatic amino acid biosynthesis</keyword>
<sequence>MKPELLEGGIMPAEDVYSLSPLKATRDAAFSARLPGSKSFTNRALLLAAQRADTTEVTNALHAEDTELLAKCLDGFKGLTAEKTADGFRLSRRAGRLGAPDHELFIGGAGTPARFLLSFAAEADGATVVTGIPRLCERPMGHILEALERVGIATECLQTPGCVPARIHGGEPVGTEWEIDGSVSSQFVSSLMLLAGRRPAGSAPITVRVPGHLVSRPYVEMTAQIMNQVGIPVEEAGPAAWRITPAEPKPSRIEIEPDASAMSYVLGAAAITGSKVSVPGIGSGSKQGDVGFARIMEAMGCRLTMDAERIEIEGPKDGLRGVDVDMELMPDVVLTLAVVAAFAKGPTRITNIANLRVKECDRIDAAATELGRMGVKAIQHDDSLEIHPGDPIKPARIETYNDHRVAMSFALAGLLRPGIEIADPGCVAKSFPNFWEEYERFRAHHSAEAEHV</sequence>
<comment type="catalytic activity">
    <reaction evidence="6">
        <text>3-phosphoshikimate + phosphoenolpyruvate = 5-O-(1-carboxyvinyl)-3-phosphoshikimate + phosphate</text>
        <dbReference type="Rhea" id="RHEA:21256"/>
        <dbReference type="ChEBI" id="CHEBI:43474"/>
        <dbReference type="ChEBI" id="CHEBI:57701"/>
        <dbReference type="ChEBI" id="CHEBI:58702"/>
        <dbReference type="ChEBI" id="CHEBI:145989"/>
        <dbReference type="EC" id="2.5.1.19"/>
    </reaction>
    <physiologicalReaction direction="left-to-right" evidence="6">
        <dbReference type="Rhea" id="RHEA:21257"/>
    </physiologicalReaction>
</comment>
<feature type="binding site" evidence="7">
    <location>
        <position position="186"/>
    </location>
    <ligand>
        <name>phosphoenolpyruvate</name>
        <dbReference type="ChEBI" id="CHEBI:58702"/>
    </ligand>
</feature>
<evidence type="ECO:0000256" key="7">
    <source>
        <dbReference type="HAMAP-Rule" id="MF_00210"/>
    </source>
</evidence>
<protein>
    <recommendedName>
        <fullName evidence="7">3-phosphoshikimate 1-carboxyvinyltransferase</fullName>
        <ecNumber evidence="7">2.5.1.19</ecNumber>
    </recommendedName>
    <alternativeName>
        <fullName evidence="7">5-enolpyruvylshikimate-3-phosphate synthase</fullName>
        <shortName evidence="7">EPSP synthase</shortName>
        <shortName evidence="7">EPSPS</shortName>
    </alternativeName>
</protein>
<keyword evidence="10" id="KW-1185">Reference proteome</keyword>
<feature type="binding site" evidence="7">
    <location>
        <position position="184"/>
    </location>
    <ligand>
        <name>3-phosphoshikimate</name>
        <dbReference type="ChEBI" id="CHEBI:145989"/>
    </ligand>
</feature>
<organism evidence="9 10">
    <name type="scientific">Ferruginivarius sediminum</name>
    <dbReference type="NCBI Taxonomy" id="2661937"/>
    <lineage>
        <taxon>Bacteria</taxon>
        <taxon>Pseudomonadati</taxon>
        <taxon>Pseudomonadota</taxon>
        <taxon>Alphaproteobacteria</taxon>
        <taxon>Rhodospirillales</taxon>
        <taxon>Rhodospirillaceae</taxon>
        <taxon>Ferruginivarius</taxon>
    </lineage>
</organism>
<evidence type="ECO:0000256" key="4">
    <source>
        <dbReference type="ARBA" id="ARBA00022679"/>
    </source>
</evidence>
<gene>
    <name evidence="7 9" type="primary">aroA</name>
    <name evidence="9" type="ORF">DRB17_02745</name>
</gene>
<dbReference type="Proteomes" id="UP000253941">
    <property type="component" value="Unassembled WGS sequence"/>
</dbReference>
<dbReference type="Gene3D" id="3.65.10.10">
    <property type="entry name" value="Enolpyruvate transferase domain"/>
    <property type="match status" value="2"/>
</dbReference>
<feature type="binding site" evidence="7">
    <location>
        <position position="110"/>
    </location>
    <ligand>
        <name>phosphoenolpyruvate</name>
        <dbReference type="ChEBI" id="CHEBI:58702"/>
    </ligand>
</feature>
<evidence type="ECO:0000256" key="2">
    <source>
        <dbReference type="ARBA" id="ARBA00009948"/>
    </source>
</evidence>
<dbReference type="GO" id="GO:0009073">
    <property type="term" value="P:aromatic amino acid family biosynthetic process"/>
    <property type="evidence" value="ECO:0007669"/>
    <property type="project" value="UniProtKB-KW"/>
</dbReference>
<comment type="subunit">
    <text evidence="7">Monomer.</text>
</comment>
<dbReference type="GO" id="GO:0008652">
    <property type="term" value="P:amino acid biosynthetic process"/>
    <property type="evidence" value="ECO:0007669"/>
    <property type="project" value="UniProtKB-KW"/>
</dbReference>
<feature type="binding site" evidence="7">
    <location>
        <position position="185"/>
    </location>
    <ligand>
        <name>3-phosphoshikimate</name>
        <dbReference type="ChEBI" id="CHEBI:145989"/>
    </ligand>
</feature>
<dbReference type="EMBL" id="QPMH01000002">
    <property type="protein sequence ID" value="RDD63380.1"/>
    <property type="molecule type" value="Genomic_DNA"/>
</dbReference>
<comment type="function">
    <text evidence="7">Catalyzes the transfer of the enolpyruvyl moiety of phosphoenolpyruvate (PEP) to the 5-hydroxyl of shikimate-3-phosphate (S3P) to produce enolpyruvyl shikimate-3-phosphate and inorganic phosphate.</text>
</comment>
<keyword evidence="4 7" id="KW-0808">Transferase</keyword>
<feature type="binding site" evidence="7">
    <location>
        <position position="43"/>
    </location>
    <ligand>
        <name>3-phosphoshikimate</name>
        <dbReference type="ChEBI" id="CHEBI:145989"/>
    </ligand>
</feature>
<feature type="active site" description="Proton acceptor" evidence="7">
    <location>
        <position position="331"/>
    </location>
</feature>
<evidence type="ECO:0000256" key="3">
    <source>
        <dbReference type="ARBA" id="ARBA00022605"/>
    </source>
</evidence>
<dbReference type="NCBIfam" id="TIGR01356">
    <property type="entry name" value="aroA"/>
    <property type="match status" value="1"/>
</dbReference>
<feature type="binding site" evidence="7">
    <location>
        <position position="429"/>
    </location>
    <ligand>
        <name>phosphoenolpyruvate</name>
        <dbReference type="ChEBI" id="CHEBI:58702"/>
    </ligand>
</feature>
<evidence type="ECO:0000256" key="1">
    <source>
        <dbReference type="ARBA" id="ARBA00004811"/>
    </source>
</evidence>
<feature type="binding site" evidence="7">
    <location>
        <position position="38"/>
    </location>
    <ligand>
        <name>phosphoenolpyruvate</name>
        <dbReference type="ChEBI" id="CHEBI:58702"/>
    </ligand>
</feature>